<name>A0A1G9VU77_9HYPH</name>
<evidence type="ECO:0000313" key="3">
    <source>
        <dbReference type="Proteomes" id="UP000198704"/>
    </source>
</evidence>
<dbReference type="Pfam" id="PF07883">
    <property type="entry name" value="Cupin_2"/>
    <property type="match status" value="1"/>
</dbReference>
<dbReference type="InterPro" id="IPR017102">
    <property type="entry name" value="UCP037087"/>
</dbReference>
<dbReference type="EMBL" id="FNHS01000003">
    <property type="protein sequence ID" value="SDM75435.1"/>
    <property type="molecule type" value="Genomic_DNA"/>
</dbReference>
<reference evidence="3" key="1">
    <citation type="submission" date="2016-10" db="EMBL/GenBank/DDBJ databases">
        <authorList>
            <person name="Varghese N."/>
            <person name="Submissions S."/>
        </authorList>
    </citation>
    <scope>NUCLEOTIDE SEQUENCE [LARGE SCALE GENOMIC DNA]</scope>
    <source>
        <strain evidence="3">BL47</strain>
    </source>
</reference>
<dbReference type="InterPro" id="IPR052535">
    <property type="entry name" value="Bacilysin_H2HPP_isomerase"/>
</dbReference>
<keyword evidence="3" id="KW-1185">Reference proteome</keyword>
<dbReference type="InterPro" id="IPR013096">
    <property type="entry name" value="Cupin_2"/>
</dbReference>
<dbReference type="InterPro" id="IPR011051">
    <property type="entry name" value="RmlC_Cupin_sf"/>
</dbReference>
<proteinExistence type="predicted"/>
<dbReference type="PANTHER" id="PTHR40112:SF1">
    <property type="entry name" value="H2HPP ISOMERASE"/>
    <property type="match status" value="1"/>
</dbReference>
<dbReference type="InterPro" id="IPR014710">
    <property type="entry name" value="RmlC-like_jellyroll"/>
</dbReference>
<gene>
    <name evidence="2" type="ORF">SAMN05216360_103291</name>
</gene>
<dbReference type="STRING" id="582672.SAMN05216360_103291"/>
<evidence type="ECO:0000313" key="2">
    <source>
        <dbReference type="EMBL" id="SDM75435.1"/>
    </source>
</evidence>
<dbReference type="SUPFAM" id="SSF51182">
    <property type="entry name" value="RmlC-like cupins"/>
    <property type="match status" value="1"/>
</dbReference>
<dbReference type="PIRSF" id="PIRSF037087">
    <property type="entry name" value="UCP037087"/>
    <property type="match status" value="1"/>
</dbReference>
<organism evidence="2 3">
    <name type="scientific">Methylobacterium phyllostachyos</name>
    <dbReference type="NCBI Taxonomy" id="582672"/>
    <lineage>
        <taxon>Bacteria</taxon>
        <taxon>Pseudomonadati</taxon>
        <taxon>Pseudomonadota</taxon>
        <taxon>Alphaproteobacteria</taxon>
        <taxon>Hyphomicrobiales</taxon>
        <taxon>Methylobacteriaceae</taxon>
        <taxon>Methylobacterium</taxon>
    </lineage>
</organism>
<evidence type="ECO:0000259" key="1">
    <source>
        <dbReference type="Pfam" id="PF07883"/>
    </source>
</evidence>
<dbReference type="OrthoDB" id="7271331at2"/>
<accession>A0A1G9VU77</accession>
<dbReference type="CDD" id="cd02210">
    <property type="entry name" value="cupin_BLR2406-like"/>
    <property type="match status" value="1"/>
</dbReference>
<dbReference type="Gene3D" id="2.60.120.10">
    <property type="entry name" value="Jelly Rolls"/>
    <property type="match status" value="1"/>
</dbReference>
<dbReference type="AlphaFoldDB" id="A0A1G9VU77"/>
<dbReference type="RefSeq" id="WP_091714353.1">
    <property type="nucleotide sequence ID" value="NZ_FNHS01000003.1"/>
</dbReference>
<dbReference type="PANTHER" id="PTHR40112">
    <property type="entry name" value="H2HPP ISOMERASE"/>
    <property type="match status" value="1"/>
</dbReference>
<sequence length="146" mass="15863">MSSGSEMQKPGLRVVHESAPFRGKQGHLYRPAISAEAVGAKALHMQLLEIPPGERAHAHKHESHETAIYVLSGVSGCFWGERLEHHAIAGAGEFVYIAADVPHLPYNRSRTEPVTAVIARTDPNEQESVVLLPELEAGVDWSKAEG</sequence>
<protein>
    <submittedName>
        <fullName evidence="2">Uncharacterized protein, RmlC-like cupin domain</fullName>
    </submittedName>
</protein>
<feature type="domain" description="Cupin type-2" evidence="1">
    <location>
        <begin position="47"/>
        <end position="116"/>
    </location>
</feature>
<dbReference type="Proteomes" id="UP000198704">
    <property type="component" value="Unassembled WGS sequence"/>
</dbReference>